<feature type="region of interest" description="Disordered" evidence="1">
    <location>
        <begin position="50"/>
        <end position="69"/>
    </location>
</feature>
<organism evidence="2 3">
    <name type="scientific">Coccomyxa viridis</name>
    <dbReference type="NCBI Taxonomy" id="1274662"/>
    <lineage>
        <taxon>Eukaryota</taxon>
        <taxon>Viridiplantae</taxon>
        <taxon>Chlorophyta</taxon>
        <taxon>core chlorophytes</taxon>
        <taxon>Trebouxiophyceae</taxon>
        <taxon>Trebouxiophyceae incertae sedis</taxon>
        <taxon>Coccomyxaceae</taxon>
        <taxon>Coccomyxa</taxon>
    </lineage>
</organism>
<reference evidence="2 3" key="1">
    <citation type="submission" date="2023-10" db="EMBL/GenBank/DDBJ databases">
        <authorList>
            <person name="Maclean D."/>
            <person name="Macfadyen A."/>
        </authorList>
    </citation>
    <scope>NUCLEOTIDE SEQUENCE [LARGE SCALE GENOMIC DNA]</scope>
</reference>
<proteinExistence type="predicted"/>
<evidence type="ECO:0000256" key="1">
    <source>
        <dbReference type="SAM" id="MobiDB-lite"/>
    </source>
</evidence>
<dbReference type="Proteomes" id="UP001314263">
    <property type="component" value="Unassembled WGS sequence"/>
</dbReference>
<keyword evidence="3" id="KW-1185">Reference proteome</keyword>
<name>A0AAV1HV22_9CHLO</name>
<dbReference type="AlphaFoldDB" id="A0AAV1HV22"/>
<evidence type="ECO:0000313" key="2">
    <source>
        <dbReference type="EMBL" id="CAK0743978.1"/>
    </source>
</evidence>
<dbReference type="EMBL" id="CAUYUE010000002">
    <property type="protein sequence ID" value="CAK0743978.1"/>
    <property type="molecule type" value="Genomic_DNA"/>
</dbReference>
<gene>
    <name evidence="2" type="ORF">CVIRNUC_001512</name>
</gene>
<evidence type="ECO:0000313" key="3">
    <source>
        <dbReference type="Proteomes" id="UP001314263"/>
    </source>
</evidence>
<sequence>MVAYTYQVAVTQDDDSEMTGFCPEAKVTCKAGKQDELKVKMAQEIAKSWEEHRTNGWPEPKPATKRSEADIESDYDNNFFLCVMNVPVDV</sequence>
<comment type="caution">
    <text evidence="2">The sequence shown here is derived from an EMBL/GenBank/DDBJ whole genome shotgun (WGS) entry which is preliminary data.</text>
</comment>
<protein>
    <recommendedName>
        <fullName evidence="4">HicB-like antitoxin of toxin-antitoxin system domain-containing protein</fullName>
    </recommendedName>
</protein>
<accession>A0AAV1HV22</accession>
<evidence type="ECO:0008006" key="4">
    <source>
        <dbReference type="Google" id="ProtNLM"/>
    </source>
</evidence>